<dbReference type="GO" id="GO:0009739">
    <property type="term" value="P:response to gibberellin"/>
    <property type="evidence" value="ECO:0007669"/>
    <property type="project" value="InterPro"/>
</dbReference>
<keyword evidence="1" id="KW-0863">Zinc-finger</keyword>
<dbReference type="AlphaFoldDB" id="A0A199VUV6"/>
<dbReference type="GO" id="GO:0010090">
    <property type="term" value="P:trichome morphogenesis"/>
    <property type="evidence" value="ECO:0007669"/>
    <property type="project" value="InterPro"/>
</dbReference>
<dbReference type="STRING" id="4615.A0A199VUV6"/>
<dbReference type="InterPro" id="IPR044291">
    <property type="entry name" value="GIS/GIS2/ZFP8"/>
</dbReference>
<keyword evidence="1" id="KW-0479">Metal-binding</keyword>
<organism evidence="3 4">
    <name type="scientific">Ananas comosus</name>
    <name type="common">Pineapple</name>
    <name type="synonym">Ananas ananas</name>
    <dbReference type="NCBI Taxonomy" id="4615"/>
    <lineage>
        <taxon>Eukaryota</taxon>
        <taxon>Viridiplantae</taxon>
        <taxon>Streptophyta</taxon>
        <taxon>Embryophyta</taxon>
        <taxon>Tracheophyta</taxon>
        <taxon>Spermatophyta</taxon>
        <taxon>Magnoliopsida</taxon>
        <taxon>Liliopsida</taxon>
        <taxon>Poales</taxon>
        <taxon>Bromeliaceae</taxon>
        <taxon>Bromelioideae</taxon>
        <taxon>Ananas</taxon>
    </lineage>
</organism>
<evidence type="ECO:0000313" key="4">
    <source>
        <dbReference type="Proteomes" id="UP000092600"/>
    </source>
</evidence>
<keyword evidence="1" id="KW-0862">Zinc</keyword>
<dbReference type="Proteomes" id="UP000092600">
    <property type="component" value="Unassembled WGS sequence"/>
</dbReference>
<dbReference type="InterPro" id="IPR013087">
    <property type="entry name" value="Znf_C2H2_type"/>
</dbReference>
<dbReference type="SUPFAM" id="SSF57667">
    <property type="entry name" value="beta-beta-alpha zinc fingers"/>
    <property type="match status" value="1"/>
</dbReference>
<comment type="caution">
    <text evidence="3">The sequence shown here is derived from an EMBL/GenBank/DDBJ whole genome shotgun (WGS) entry which is preliminary data.</text>
</comment>
<dbReference type="InterPro" id="IPR036236">
    <property type="entry name" value="Znf_C2H2_sf"/>
</dbReference>
<name>A0A199VUV6_ANACO</name>
<dbReference type="PANTHER" id="PTHR46547:SF7">
    <property type="entry name" value="ZINC FINGER PROTEIN GIS"/>
    <property type="match status" value="1"/>
</dbReference>
<dbReference type="GO" id="GO:0003700">
    <property type="term" value="F:DNA-binding transcription factor activity"/>
    <property type="evidence" value="ECO:0007669"/>
    <property type="project" value="InterPro"/>
</dbReference>
<evidence type="ECO:0000259" key="2">
    <source>
        <dbReference type="PROSITE" id="PS50157"/>
    </source>
</evidence>
<accession>A0A199VUV6</accession>
<proteinExistence type="predicted"/>
<protein>
    <submittedName>
        <fullName evidence="3">Zinc finger protein 8</fullName>
    </submittedName>
</protein>
<dbReference type="PANTHER" id="PTHR46547">
    <property type="entry name" value="ZINC FINGER PROTEIN GIS"/>
    <property type="match status" value="1"/>
</dbReference>
<gene>
    <name evidence="3" type="ORF">ACMD2_07080</name>
</gene>
<dbReference type="EMBL" id="LSRQ01000788">
    <property type="protein sequence ID" value="OAY80768.1"/>
    <property type="molecule type" value="Genomic_DNA"/>
</dbReference>
<dbReference type="GO" id="GO:0008270">
    <property type="term" value="F:zinc ion binding"/>
    <property type="evidence" value="ECO:0007669"/>
    <property type="project" value="UniProtKB-KW"/>
</dbReference>
<reference evidence="3 4" key="1">
    <citation type="journal article" date="2016" name="DNA Res.">
        <title>The draft genome of MD-2 pineapple using hybrid error correction of long reads.</title>
        <authorList>
            <person name="Redwan R.M."/>
            <person name="Saidin A."/>
            <person name="Kumar S.V."/>
        </authorList>
    </citation>
    <scope>NUCLEOTIDE SEQUENCE [LARGE SCALE GENOMIC DNA]</scope>
    <source>
        <strain evidence="4">cv. MD2</strain>
        <tissue evidence="3">Leaf</tissue>
    </source>
</reference>
<sequence>MGGGGGGSSSSGAMSEREARDFMAVDSFAQLPFIRPAPPRHKSSSSAIRLFGIDVPHDASTSQLNETTASAASAAAAAAANSNSTSSNNNNNCGANSAASSTSALADSGGGRKFECHYCCRHFPTSQALGGHQNAHKRERQHAKRAHLQSMMAAAAAAQSHRHLHLHHSPADPYALLGPPQPPRLGAVAALYPSWPAAVTGTANSVAAGRFYGTVARPINGSPLHGSWRVSAAASSASVERQTPLVLFKGEERIRSMGSANIVGFSTTTASAAAAAAASSTSSPQSTFAAPGLKENVSLDLHL</sequence>
<feature type="domain" description="C2H2-type" evidence="2">
    <location>
        <begin position="114"/>
        <end position="141"/>
    </location>
</feature>
<dbReference type="PROSITE" id="PS00028">
    <property type="entry name" value="ZINC_FINGER_C2H2_1"/>
    <property type="match status" value="1"/>
</dbReference>
<evidence type="ECO:0000256" key="1">
    <source>
        <dbReference type="PROSITE-ProRule" id="PRU00042"/>
    </source>
</evidence>
<dbReference type="PROSITE" id="PS50157">
    <property type="entry name" value="ZINC_FINGER_C2H2_2"/>
    <property type="match status" value="1"/>
</dbReference>
<evidence type="ECO:0000313" key="3">
    <source>
        <dbReference type="EMBL" id="OAY80768.1"/>
    </source>
</evidence>